<dbReference type="AlphaFoldDB" id="A0A0K2XK13"/>
<reference evidence="2" key="1">
    <citation type="submission" date="2014-12" db="EMBL/GenBank/DDBJ databases">
        <authorList>
            <person name="Smet A."/>
        </authorList>
    </citation>
    <scope>NUCLEOTIDE SEQUENCE [LARGE SCALE GENOMIC DNA]</scope>
</reference>
<dbReference type="Proteomes" id="UP000046090">
    <property type="component" value="Unassembled WGS sequence"/>
</dbReference>
<dbReference type="GeneID" id="76197869"/>
<name>A0A0K2XK13_HELHE</name>
<gene>
    <name evidence="1" type="ORF">HHE01_16190</name>
</gene>
<keyword evidence="2" id="KW-1185">Reference proteome</keyword>
<dbReference type="RefSeq" id="WP_015105989.1">
    <property type="nucleotide sequence ID" value="NZ_AP026684.1"/>
</dbReference>
<protein>
    <submittedName>
        <fullName evidence="1">Predicted secreted protein</fullName>
    </submittedName>
</protein>
<evidence type="ECO:0000313" key="2">
    <source>
        <dbReference type="Proteomes" id="UP000046090"/>
    </source>
</evidence>
<evidence type="ECO:0000313" key="1">
    <source>
        <dbReference type="EMBL" id="CRI33933.1"/>
    </source>
</evidence>
<sequence length="245" mass="26347">MKKTLFLCALAYSGVEGLEFGEMGNTSFGMGGAGVALENSAWGTYYNPALLDMDEKSKAKLGYSFGIGVREKNMLPLVSSALQGMGLADANSTPANAHIDQNQGRAISIDTNQGSKAQTIVSTGNALKSFLKLNGLHVDSQNGILVQFSPKVKKIKDGIGAFSIGIFASVFASASAVTNPHYNQLILPLSINWQNIYAGAQVNPRSTAFQQSTQSAYLNSSLLSRSMWLMRRVLILKRRGVFLWA</sequence>
<proteinExistence type="predicted"/>
<accession>A0A0K2XK13</accession>
<dbReference type="EMBL" id="CDMK01000001">
    <property type="protein sequence ID" value="CRI33933.1"/>
    <property type="molecule type" value="Genomic_DNA"/>
</dbReference>
<organism evidence="1 2">
    <name type="scientific">Helicobacter heilmannii</name>
    <dbReference type="NCBI Taxonomy" id="35817"/>
    <lineage>
        <taxon>Bacteria</taxon>
        <taxon>Pseudomonadati</taxon>
        <taxon>Campylobacterota</taxon>
        <taxon>Epsilonproteobacteria</taxon>
        <taxon>Campylobacterales</taxon>
        <taxon>Helicobacteraceae</taxon>
        <taxon>Helicobacter</taxon>
    </lineage>
</organism>